<evidence type="ECO:0000313" key="3">
    <source>
        <dbReference type="Proteomes" id="UP000777438"/>
    </source>
</evidence>
<proteinExistence type="predicted"/>
<name>A0A9P8WBK7_9HYPO</name>
<reference evidence="2 3" key="1">
    <citation type="journal article" date="2021" name="Nat. Commun.">
        <title>Genetic determinants of endophytism in the Arabidopsis root mycobiome.</title>
        <authorList>
            <person name="Mesny F."/>
            <person name="Miyauchi S."/>
            <person name="Thiergart T."/>
            <person name="Pickel B."/>
            <person name="Atanasova L."/>
            <person name="Karlsson M."/>
            <person name="Huettel B."/>
            <person name="Barry K.W."/>
            <person name="Haridas S."/>
            <person name="Chen C."/>
            <person name="Bauer D."/>
            <person name="Andreopoulos W."/>
            <person name="Pangilinan J."/>
            <person name="LaButti K."/>
            <person name="Riley R."/>
            <person name="Lipzen A."/>
            <person name="Clum A."/>
            <person name="Drula E."/>
            <person name="Henrissat B."/>
            <person name="Kohler A."/>
            <person name="Grigoriev I.V."/>
            <person name="Martin F.M."/>
            <person name="Hacquard S."/>
        </authorList>
    </citation>
    <scope>NUCLEOTIDE SEQUENCE [LARGE SCALE GENOMIC DNA]</scope>
    <source>
        <strain evidence="2 3">MPI-CAGE-CH-0241</strain>
    </source>
</reference>
<gene>
    <name evidence="2" type="ORF">B0T10DRAFT_455412</name>
</gene>
<dbReference type="EMBL" id="JAGPYM010000004">
    <property type="protein sequence ID" value="KAH6895141.1"/>
    <property type="molecule type" value="Genomic_DNA"/>
</dbReference>
<keyword evidence="3" id="KW-1185">Reference proteome</keyword>
<dbReference type="Proteomes" id="UP000777438">
    <property type="component" value="Unassembled WGS sequence"/>
</dbReference>
<evidence type="ECO:0000256" key="1">
    <source>
        <dbReference type="SAM" id="MobiDB-lite"/>
    </source>
</evidence>
<dbReference type="OrthoDB" id="4739136at2759"/>
<evidence type="ECO:0000313" key="2">
    <source>
        <dbReference type="EMBL" id="KAH6895141.1"/>
    </source>
</evidence>
<sequence length="545" mass="60993">MPRGKKRGGFESQRGRGGSQSQRGRGGSSVGPPFPRDAAHPTSRAVAFGRSETMATAKSMLDANRKRQRQTEDEEYLGPPPPNRDLIQTRLVIPGKDMLPDGLHAPGALDDIRKTHKAYITFPEPNILDIQCKYISQMKQAVHAVNWAIHDMRLCNDNPATKFFVQEPTKSDTSGMVKVVIGSRPHFTSHLPMPKGNSTALNEHFLRLTAEMTTSAEALMGLNKQMKMRVYFGHLNVRSRKAGRGDDIPYDEFVKLMGMYSARGGARLQSKFVHQYVSQTLLTLDRLPEASQAEEVVRYLIDPKEGVCNGIGDLMRGCEATLTVQGQEIKADSMESLHQKTQLSMVRATKPDVGDRLNWTVVAPDMQYDWNLRVDTWENVDTPARFKDLSKNLVLIDDEQWKGILKVPSLNTSKLRELQAEVGRTSLKSSVIIPYKTTPYVIEVSVTKTWERACTLDKPETTWGVELYASHWDESINHVCGGERRKDWGQGLKNIWPGDEPSLEPRFEGFLRTILEVQALLEGAQSSNASGSWLLDATSSCQTLI</sequence>
<feature type="region of interest" description="Disordered" evidence="1">
    <location>
        <begin position="1"/>
        <end position="85"/>
    </location>
</feature>
<dbReference type="AlphaFoldDB" id="A0A9P8WBK7"/>
<organism evidence="2 3">
    <name type="scientific">Thelonectria olida</name>
    <dbReference type="NCBI Taxonomy" id="1576542"/>
    <lineage>
        <taxon>Eukaryota</taxon>
        <taxon>Fungi</taxon>
        <taxon>Dikarya</taxon>
        <taxon>Ascomycota</taxon>
        <taxon>Pezizomycotina</taxon>
        <taxon>Sordariomycetes</taxon>
        <taxon>Hypocreomycetidae</taxon>
        <taxon>Hypocreales</taxon>
        <taxon>Nectriaceae</taxon>
        <taxon>Thelonectria</taxon>
    </lineage>
</organism>
<comment type="caution">
    <text evidence="2">The sequence shown here is derived from an EMBL/GenBank/DDBJ whole genome shotgun (WGS) entry which is preliminary data.</text>
</comment>
<protein>
    <submittedName>
        <fullName evidence="2">Uncharacterized protein</fullName>
    </submittedName>
</protein>
<accession>A0A9P8WBK7</accession>